<feature type="compositionally biased region" description="Basic and acidic residues" evidence="1">
    <location>
        <begin position="334"/>
        <end position="354"/>
    </location>
</feature>
<gene>
    <name evidence="3" type="ORF">AF72_09410</name>
    <name evidence="4" type="ORF">LPH55_00260</name>
</gene>
<reference evidence="4" key="2">
    <citation type="submission" date="2021-11" db="EMBL/GenBank/DDBJ databases">
        <title>Genome sequence of Xylella taiwanensis PLS432.</title>
        <authorList>
            <person name="Weng L.-W."/>
            <person name="Su C.-C."/>
            <person name="Tsai C.-W."/>
            <person name="Kuo C.-H."/>
        </authorList>
    </citation>
    <scope>NUCLEOTIDE SEQUENCE</scope>
    <source>
        <strain evidence="4">PLS432</strain>
    </source>
</reference>
<feature type="compositionally biased region" description="Polar residues" evidence="1">
    <location>
        <begin position="138"/>
        <end position="151"/>
    </location>
</feature>
<dbReference type="EMBL" id="JAJPPU010000001">
    <property type="protein sequence ID" value="MCD8471941.1"/>
    <property type="molecule type" value="Genomic_DNA"/>
</dbReference>
<dbReference type="Proteomes" id="UP001430701">
    <property type="component" value="Unassembled WGS sequence"/>
</dbReference>
<keyword evidence="2" id="KW-0812">Transmembrane</keyword>
<sequence>MPLQYPRFDQSEFIPFWATRTSRFHSRDGVALGYLQAFRSLWWQHWDPRPHDEWLLHWIGVLGSVLINLGFLFLLIWSLAIRWALPPPTGDEGRVSVSLIGDGSPVSGAVVERPHDAVVAAATSAAVSRSVPPAITPSSTSLTGVASTSAQGADGNKLLPSSVRQVSSKVEVEQPTQPAVEQPLQVTEVAVPTTDFVIPPLQHLSDMSIPIRERSLPQVRQREVQIVDIPPRLLQMQSHDPQVLLPHVAVPSVRERDVVIPDQPQFSMRDPQPVVPTLRPQKLAEVQVRQHELPSVAVPVQSSVATPLSTTPVPVQAPSEQWGEGSAVAVQHDNGGDASRRGDDWGLADRRQRPGDGGQSLFDQQGRVRVPNAGRLGGTSRGAPGSESDTWTRERIAQSGKWLKRPPYDYIPTVFEQYWTPNESLLQQWVSRGIKKIEIPIPGTHTKIHCVVSLLQFGGGCSLINPNMNDQSATARPPPDIPFKKELQEENGSVR</sequence>
<dbReference type="GeneID" id="68901676"/>
<evidence type="ECO:0000256" key="2">
    <source>
        <dbReference type="SAM" id="Phobius"/>
    </source>
</evidence>
<evidence type="ECO:0000313" key="5">
    <source>
        <dbReference type="Proteomes" id="UP000020406"/>
    </source>
</evidence>
<evidence type="ECO:0000313" key="6">
    <source>
        <dbReference type="Proteomes" id="UP001430701"/>
    </source>
</evidence>
<proteinExistence type="predicted"/>
<feature type="transmembrane region" description="Helical" evidence="2">
    <location>
        <begin position="55"/>
        <end position="77"/>
    </location>
</feature>
<evidence type="ECO:0000256" key="1">
    <source>
        <dbReference type="SAM" id="MobiDB-lite"/>
    </source>
</evidence>
<evidence type="ECO:0008006" key="7">
    <source>
        <dbReference type="Google" id="ProtNLM"/>
    </source>
</evidence>
<protein>
    <recommendedName>
        <fullName evidence="7">Transmembrane repetitive protein</fullName>
    </recommendedName>
</protein>
<keyword evidence="6" id="KW-1185">Reference proteome</keyword>
<organism evidence="3 5">
    <name type="scientific">Xylella taiwanensis</name>
    <dbReference type="NCBI Taxonomy" id="1444770"/>
    <lineage>
        <taxon>Bacteria</taxon>
        <taxon>Pseudomonadati</taxon>
        <taxon>Pseudomonadota</taxon>
        <taxon>Gammaproteobacteria</taxon>
        <taxon>Lysobacterales</taxon>
        <taxon>Lysobacteraceae</taxon>
        <taxon>Xylella</taxon>
    </lineage>
</organism>
<feature type="region of interest" description="Disordered" evidence="1">
    <location>
        <begin position="370"/>
        <end position="389"/>
    </location>
</feature>
<feature type="region of interest" description="Disordered" evidence="1">
    <location>
        <begin position="138"/>
        <end position="157"/>
    </location>
</feature>
<dbReference type="AlphaFoldDB" id="Z9JIY8"/>
<dbReference type="Proteomes" id="UP000020406">
    <property type="component" value="Unassembled WGS sequence"/>
</dbReference>
<evidence type="ECO:0000313" key="3">
    <source>
        <dbReference type="EMBL" id="EWS77722.1"/>
    </source>
</evidence>
<dbReference type="STRING" id="1444770.AF72_09410"/>
<feature type="region of interest" description="Disordered" evidence="1">
    <location>
        <begin position="331"/>
        <end position="364"/>
    </location>
</feature>
<reference evidence="3 5" key="1">
    <citation type="journal article" date="2014" name="Genome Announc.">
        <title>Draft Genome Sequence of Xylella fastidiosa Pear Leaf Scorch Strain in Taiwan.</title>
        <authorList>
            <person name="Su C.C."/>
            <person name="Deng W.L."/>
            <person name="Jan F.J."/>
            <person name="Chang C.J."/>
            <person name="Huang H."/>
            <person name="Chen J."/>
        </authorList>
    </citation>
    <scope>NUCLEOTIDE SEQUENCE [LARGE SCALE GENOMIC DNA]</scope>
    <source>
        <strain evidence="3 5">PLS229</strain>
    </source>
</reference>
<feature type="region of interest" description="Disordered" evidence="1">
    <location>
        <begin position="468"/>
        <end position="495"/>
    </location>
</feature>
<evidence type="ECO:0000313" key="4">
    <source>
        <dbReference type="EMBL" id="MCD8471941.1"/>
    </source>
</evidence>
<keyword evidence="2" id="KW-1133">Transmembrane helix</keyword>
<name>Z9JIY8_9GAMM</name>
<dbReference type="EMBL" id="JDSQ01000015">
    <property type="protein sequence ID" value="EWS77722.1"/>
    <property type="molecule type" value="Genomic_DNA"/>
</dbReference>
<keyword evidence="2" id="KW-0472">Membrane</keyword>
<dbReference type="KEGG" id="xtw:AB672_10275"/>
<dbReference type="eggNOG" id="COG0810">
    <property type="taxonomic scope" value="Bacteria"/>
</dbReference>
<accession>Z9JIY8</accession>
<comment type="caution">
    <text evidence="3">The sequence shown here is derived from an EMBL/GenBank/DDBJ whole genome shotgun (WGS) entry which is preliminary data.</text>
</comment>
<dbReference type="PATRIC" id="fig|1444770.3.peg.2232"/>
<dbReference type="RefSeq" id="WP_038271747.1">
    <property type="nucleotide sequence ID" value="NZ_CP053627.1"/>
</dbReference>
<dbReference type="OrthoDB" id="6008404at2"/>